<reference evidence="4 5" key="1">
    <citation type="journal article" date="2014" name="Int. J. Syst. Evol. Microbiol.">
        <title>Complete genome sequence of Corynebacterium casei LMG S-19264T (=DSM 44701T), isolated from a smear-ripened cheese.</title>
        <authorList>
            <consortium name="US DOE Joint Genome Institute (JGI-PGF)"/>
            <person name="Walter F."/>
            <person name="Albersmeier A."/>
            <person name="Kalinowski J."/>
            <person name="Ruckert C."/>
        </authorList>
    </citation>
    <scope>NUCLEOTIDE SEQUENCE [LARGE SCALE GENOMIC DNA]</scope>
    <source>
        <strain evidence="4 5">NBRC 112289</strain>
    </source>
</reference>
<evidence type="ECO:0000313" key="4">
    <source>
        <dbReference type="EMBL" id="GMA28498.1"/>
    </source>
</evidence>
<keyword evidence="1 2" id="KW-0238">DNA-binding</keyword>
<dbReference type="PROSITE" id="PS50977">
    <property type="entry name" value="HTH_TETR_2"/>
    <property type="match status" value="1"/>
</dbReference>
<feature type="DNA-binding region" description="H-T-H motif" evidence="2">
    <location>
        <begin position="29"/>
        <end position="48"/>
    </location>
</feature>
<sequence>MSDQRAERRRRILDATAELLTGTPVTRLSIGDIGRAVGLATSNVLRYFESREAVLLDLLDEQQSGWADSVDARIEPSEATLPSRAAELARVIATSLDERPVLRELLAARDAVLERDVSVHVLLRHRYAAADVEESLVPVVRRLLPELDPHRAHRLVVSALLLVPAVQPLAHPSRSLLAVFEADPQLAREQRGFAESLARLLEPLALGLVRGD</sequence>
<evidence type="ECO:0000259" key="3">
    <source>
        <dbReference type="PROSITE" id="PS50977"/>
    </source>
</evidence>
<dbReference type="InterPro" id="IPR009057">
    <property type="entry name" value="Homeodomain-like_sf"/>
</dbReference>
<dbReference type="InterPro" id="IPR041483">
    <property type="entry name" value="TetR_C_34"/>
</dbReference>
<evidence type="ECO:0000256" key="2">
    <source>
        <dbReference type="PROSITE-ProRule" id="PRU00335"/>
    </source>
</evidence>
<gene>
    <name evidence="4" type="ORF">GCM10025874_17510</name>
</gene>
<evidence type="ECO:0000313" key="5">
    <source>
        <dbReference type="Proteomes" id="UP001157160"/>
    </source>
</evidence>
<dbReference type="SUPFAM" id="SSF46689">
    <property type="entry name" value="Homeodomain-like"/>
    <property type="match status" value="1"/>
</dbReference>
<dbReference type="Proteomes" id="UP001157160">
    <property type="component" value="Unassembled WGS sequence"/>
</dbReference>
<dbReference type="InterPro" id="IPR001647">
    <property type="entry name" value="HTH_TetR"/>
</dbReference>
<dbReference type="AlphaFoldDB" id="A0AA37XB88"/>
<keyword evidence="5" id="KW-1185">Reference proteome</keyword>
<dbReference type="Pfam" id="PF00440">
    <property type="entry name" value="TetR_N"/>
    <property type="match status" value="1"/>
</dbReference>
<dbReference type="Gene3D" id="1.10.357.10">
    <property type="entry name" value="Tetracycline Repressor, domain 2"/>
    <property type="match status" value="1"/>
</dbReference>
<feature type="domain" description="HTH tetR-type" evidence="3">
    <location>
        <begin position="6"/>
        <end position="66"/>
    </location>
</feature>
<proteinExistence type="predicted"/>
<dbReference type="EMBL" id="BSUL01000001">
    <property type="protein sequence ID" value="GMA28498.1"/>
    <property type="molecule type" value="Genomic_DNA"/>
</dbReference>
<protein>
    <submittedName>
        <fullName evidence="4">TetR family transcriptional regulator</fullName>
    </submittedName>
</protein>
<comment type="caution">
    <text evidence="4">The sequence shown here is derived from an EMBL/GenBank/DDBJ whole genome shotgun (WGS) entry which is preliminary data.</text>
</comment>
<evidence type="ECO:0000256" key="1">
    <source>
        <dbReference type="ARBA" id="ARBA00023125"/>
    </source>
</evidence>
<accession>A0AA37XB88</accession>
<dbReference type="RefSeq" id="WP_284231827.1">
    <property type="nucleotide sequence ID" value="NZ_BSUL01000001.1"/>
</dbReference>
<organism evidence="4 5">
    <name type="scientific">Arenivirga flava</name>
    <dbReference type="NCBI Taxonomy" id="1930060"/>
    <lineage>
        <taxon>Bacteria</taxon>
        <taxon>Bacillati</taxon>
        <taxon>Actinomycetota</taxon>
        <taxon>Actinomycetes</taxon>
        <taxon>Micrococcales</taxon>
        <taxon>Microbacteriaceae</taxon>
        <taxon>Arenivirga</taxon>
    </lineage>
</organism>
<name>A0AA37XB88_9MICO</name>
<dbReference type="Pfam" id="PF17929">
    <property type="entry name" value="TetR_C_34"/>
    <property type="match status" value="1"/>
</dbReference>
<dbReference type="GO" id="GO:0003677">
    <property type="term" value="F:DNA binding"/>
    <property type="evidence" value="ECO:0007669"/>
    <property type="project" value="UniProtKB-UniRule"/>
</dbReference>